<comment type="subcellular location">
    <subcellularLocation>
        <location evidence="5">Nucleus</location>
    </subcellularLocation>
</comment>
<name>A0ABD1CJD6_CULPP</name>
<reference evidence="8 9" key="1">
    <citation type="submission" date="2024-05" db="EMBL/GenBank/DDBJ databases">
        <title>Culex pipiens pipiens assembly and annotation.</title>
        <authorList>
            <person name="Alout H."/>
            <person name="Durand T."/>
        </authorList>
    </citation>
    <scope>NUCLEOTIDE SEQUENCE [LARGE SCALE GENOMIC DNA]</scope>
    <source>
        <strain evidence="8">HA-2024</strain>
        <tissue evidence="8">Whole body</tissue>
    </source>
</reference>
<dbReference type="InterPro" id="IPR036960">
    <property type="entry name" value="T-box_sf"/>
</dbReference>
<dbReference type="SUPFAM" id="SSF49417">
    <property type="entry name" value="p53-like transcription factors"/>
    <property type="match status" value="1"/>
</dbReference>
<evidence type="ECO:0000313" key="8">
    <source>
        <dbReference type="EMBL" id="KAL1376503.1"/>
    </source>
</evidence>
<comment type="caution">
    <text evidence="5">Lacks conserved residue(s) required for the propagation of feature annotation.</text>
</comment>
<keyword evidence="9" id="KW-1185">Reference proteome</keyword>
<dbReference type="InterPro" id="IPR046360">
    <property type="entry name" value="T-box_DNA-bd"/>
</dbReference>
<gene>
    <name evidence="8" type="ORF">pipiens_016864</name>
</gene>
<keyword evidence="1" id="KW-0805">Transcription regulation</keyword>
<dbReference type="Gene3D" id="2.60.40.820">
    <property type="entry name" value="Transcription factor, T-box"/>
    <property type="match status" value="1"/>
</dbReference>
<evidence type="ECO:0000256" key="1">
    <source>
        <dbReference type="ARBA" id="ARBA00023015"/>
    </source>
</evidence>
<evidence type="ECO:0000256" key="4">
    <source>
        <dbReference type="ARBA" id="ARBA00023242"/>
    </source>
</evidence>
<organism evidence="8 9">
    <name type="scientific">Culex pipiens pipiens</name>
    <name type="common">Northern house mosquito</name>
    <dbReference type="NCBI Taxonomy" id="38569"/>
    <lineage>
        <taxon>Eukaryota</taxon>
        <taxon>Metazoa</taxon>
        <taxon>Ecdysozoa</taxon>
        <taxon>Arthropoda</taxon>
        <taxon>Hexapoda</taxon>
        <taxon>Insecta</taxon>
        <taxon>Pterygota</taxon>
        <taxon>Neoptera</taxon>
        <taxon>Endopterygota</taxon>
        <taxon>Diptera</taxon>
        <taxon>Nematocera</taxon>
        <taxon>Culicoidea</taxon>
        <taxon>Culicidae</taxon>
        <taxon>Culicinae</taxon>
        <taxon>Culicini</taxon>
        <taxon>Culex</taxon>
        <taxon>Culex</taxon>
    </lineage>
</organism>
<evidence type="ECO:0000256" key="2">
    <source>
        <dbReference type="ARBA" id="ARBA00023125"/>
    </source>
</evidence>
<proteinExistence type="predicted"/>
<evidence type="ECO:0000256" key="3">
    <source>
        <dbReference type="ARBA" id="ARBA00023163"/>
    </source>
</evidence>
<dbReference type="EMBL" id="JBEHCU010011630">
    <property type="protein sequence ID" value="KAL1376503.1"/>
    <property type="molecule type" value="Genomic_DNA"/>
</dbReference>
<dbReference type="AlphaFoldDB" id="A0ABD1CJD6"/>
<dbReference type="GO" id="GO:0005634">
    <property type="term" value="C:nucleus"/>
    <property type="evidence" value="ECO:0007669"/>
    <property type="project" value="UniProtKB-SubCell"/>
</dbReference>
<protein>
    <recommendedName>
        <fullName evidence="7">T-box domain-containing protein</fullName>
    </recommendedName>
</protein>
<evidence type="ECO:0000313" key="9">
    <source>
        <dbReference type="Proteomes" id="UP001562425"/>
    </source>
</evidence>
<sequence length="145" mass="15967">MLPVPIPQMHAMALPPRYQQLPGVEMKLQNKELWRDFHKIGTEMIITKCGRDPKSQNDPGIKSISPFMIIPSQPQILSNAGVSQVVPTKSNFVDELPQVRPSTTSRPSATGEGTFRKLPPVDLESASVRLLVAAAAHQEEAFTEV</sequence>
<dbReference type="GO" id="GO:0006357">
    <property type="term" value="P:regulation of transcription by RNA polymerase II"/>
    <property type="evidence" value="ECO:0007669"/>
    <property type="project" value="UniProtKB-ARBA"/>
</dbReference>
<feature type="region of interest" description="Disordered" evidence="6">
    <location>
        <begin position="96"/>
        <end position="118"/>
    </location>
</feature>
<evidence type="ECO:0000259" key="7">
    <source>
        <dbReference type="PROSITE" id="PS50252"/>
    </source>
</evidence>
<keyword evidence="3" id="KW-0804">Transcription</keyword>
<feature type="domain" description="T-box" evidence="7">
    <location>
        <begin position="28"/>
        <end position="51"/>
    </location>
</feature>
<evidence type="ECO:0000256" key="5">
    <source>
        <dbReference type="PROSITE-ProRule" id="PRU00201"/>
    </source>
</evidence>
<dbReference type="GO" id="GO:0003677">
    <property type="term" value="F:DNA binding"/>
    <property type="evidence" value="ECO:0007669"/>
    <property type="project" value="UniProtKB-UniRule"/>
</dbReference>
<comment type="caution">
    <text evidence="8">The sequence shown here is derived from an EMBL/GenBank/DDBJ whole genome shotgun (WGS) entry which is preliminary data.</text>
</comment>
<dbReference type="Proteomes" id="UP001562425">
    <property type="component" value="Unassembled WGS sequence"/>
</dbReference>
<accession>A0ABD1CJD6</accession>
<dbReference type="PROSITE" id="PS50252">
    <property type="entry name" value="TBOX_3"/>
    <property type="match status" value="1"/>
</dbReference>
<evidence type="ECO:0000256" key="6">
    <source>
        <dbReference type="SAM" id="MobiDB-lite"/>
    </source>
</evidence>
<keyword evidence="2 5" id="KW-0238">DNA-binding</keyword>
<dbReference type="Pfam" id="PF00907">
    <property type="entry name" value="T-box"/>
    <property type="match status" value="1"/>
</dbReference>
<keyword evidence="4 5" id="KW-0539">Nucleus</keyword>
<dbReference type="InterPro" id="IPR008967">
    <property type="entry name" value="p53-like_TF_DNA-bd_sf"/>
</dbReference>